<accession>A0A1Z4EIY5</accession>
<protein>
    <submittedName>
        <fullName evidence="1">Uncharacterized protein</fullName>
    </submittedName>
</protein>
<sequence>MLSCIGSEGVGDTADRAQPACTVTILSAGYPAQIDGSAR</sequence>
<gene>
    <name evidence="1" type="ORF">MSG_02789</name>
</gene>
<keyword evidence="2" id="KW-1185">Reference proteome</keyword>
<evidence type="ECO:0000313" key="2">
    <source>
        <dbReference type="Proteomes" id="UP000217736"/>
    </source>
</evidence>
<dbReference type="Proteomes" id="UP000217736">
    <property type="component" value="Chromosome"/>
</dbReference>
<proteinExistence type="predicted"/>
<dbReference type="EMBL" id="AP018164">
    <property type="protein sequence ID" value="BAX92933.1"/>
    <property type="molecule type" value="Genomic_DNA"/>
</dbReference>
<organism evidence="1 2">
    <name type="scientific">Mycobacterium shigaense</name>
    <dbReference type="NCBI Taxonomy" id="722731"/>
    <lineage>
        <taxon>Bacteria</taxon>
        <taxon>Bacillati</taxon>
        <taxon>Actinomycetota</taxon>
        <taxon>Actinomycetes</taxon>
        <taxon>Mycobacteriales</taxon>
        <taxon>Mycobacteriaceae</taxon>
        <taxon>Mycobacterium</taxon>
        <taxon>Mycobacterium simiae complex</taxon>
    </lineage>
</organism>
<evidence type="ECO:0000313" key="1">
    <source>
        <dbReference type="EMBL" id="BAX92933.1"/>
    </source>
</evidence>
<dbReference type="KEGG" id="mshg:MSG_02789"/>
<dbReference type="AlphaFoldDB" id="A0A1Z4EIY5"/>
<name>A0A1Z4EIY5_9MYCO</name>
<reference evidence="2" key="1">
    <citation type="submission" date="2017-06" db="EMBL/GenBank/DDBJ databases">
        <title>Complete Genome Sequence of Mycobacterium shigaense.</title>
        <authorList>
            <person name="Fukano H."/>
            <person name="Yoshida M."/>
            <person name="Kazumi Y."/>
            <person name="Ogura Y."/>
            <person name="Mitarai S."/>
            <person name="Hayashi T."/>
            <person name="Hoshino Y."/>
        </authorList>
    </citation>
    <scope>NUCLEOTIDE SEQUENCE [LARGE SCALE GENOMIC DNA]</scope>
    <source>
        <strain evidence="2">UN-152</strain>
    </source>
</reference>